<dbReference type="AlphaFoldDB" id="A0AA37MYQ8"/>
<dbReference type="Proteomes" id="UP001055185">
    <property type="component" value="Unassembled WGS sequence"/>
</dbReference>
<name>A0AA37MYQ8_9FIRM</name>
<evidence type="ECO:0000313" key="2">
    <source>
        <dbReference type="Proteomes" id="UP001055185"/>
    </source>
</evidence>
<protein>
    <submittedName>
        <fullName evidence="1">Uncharacterized protein</fullName>
    </submittedName>
</protein>
<dbReference type="EMBL" id="BQKV01000046">
    <property type="protein sequence ID" value="GJN64832.1"/>
    <property type="molecule type" value="Genomic_DNA"/>
</dbReference>
<proteinExistence type="predicted"/>
<keyword evidence="2" id="KW-1185">Reference proteome</keyword>
<organism evidence="1 2">
    <name type="scientific">Faecalibacterium gallinarum</name>
    <dbReference type="NCBI Taxonomy" id="2903556"/>
    <lineage>
        <taxon>Bacteria</taxon>
        <taxon>Bacillati</taxon>
        <taxon>Bacillota</taxon>
        <taxon>Clostridia</taxon>
        <taxon>Eubacteriales</taxon>
        <taxon>Oscillospiraceae</taxon>
        <taxon>Faecalibacterium</taxon>
    </lineage>
</organism>
<sequence>MVGDAHSVGFVVLDVMAVGLQENSSFFNQIKPLKFLSDGAGAGPAALFSHSESVLSSACRAEVPPMAATVVVNEKILDFFYLWPGLSRYNKEKTPERADELEKGEGRA</sequence>
<accession>A0AA37MYQ8</accession>
<gene>
    <name evidence="1" type="ORF">JCM17207_14570</name>
</gene>
<reference evidence="1" key="1">
    <citation type="journal article" date="2022" name="Int. J. Syst. Evol. Microbiol.">
        <title>Genome-based, phenotypic and chemotaxonomic classification of Faecalibacterium strains: proposal of three novel species Faecalibacterium duncaniae sp. nov., Faecalibacterium hattorii sp. nov. and Faecalibacterium gallinarum sp. nov. .</title>
        <authorList>
            <person name="Sakamoto M."/>
            <person name="Sakurai N."/>
            <person name="Tanno H."/>
            <person name="Iino T."/>
            <person name="Ohkuma M."/>
            <person name="Endo A."/>
        </authorList>
    </citation>
    <scope>NUCLEOTIDE SEQUENCE</scope>
    <source>
        <strain evidence="1">JCM 17207</strain>
    </source>
</reference>
<evidence type="ECO:0000313" key="1">
    <source>
        <dbReference type="EMBL" id="GJN64832.1"/>
    </source>
</evidence>
<comment type="caution">
    <text evidence="1">The sequence shown here is derived from an EMBL/GenBank/DDBJ whole genome shotgun (WGS) entry which is preliminary data.</text>
</comment>